<evidence type="ECO:0000313" key="1">
    <source>
        <dbReference type="EMBL" id="JAD95367.1"/>
    </source>
</evidence>
<dbReference type="AlphaFoldDB" id="A0A0A9EH42"/>
<protein>
    <submittedName>
        <fullName evidence="1">Uncharacterized protein</fullName>
    </submittedName>
</protein>
<dbReference type="EMBL" id="GBRH01202528">
    <property type="protein sequence ID" value="JAD95367.1"/>
    <property type="molecule type" value="Transcribed_RNA"/>
</dbReference>
<reference evidence="1" key="1">
    <citation type="submission" date="2014-09" db="EMBL/GenBank/DDBJ databases">
        <authorList>
            <person name="Magalhaes I.L.F."/>
            <person name="Oliveira U."/>
            <person name="Santos F.R."/>
            <person name="Vidigal T.H.D.A."/>
            <person name="Brescovit A.D."/>
            <person name="Santos A.J."/>
        </authorList>
    </citation>
    <scope>NUCLEOTIDE SEQUENCE</scope>
    <source>
        <tissue evidence="1">Shoot tissue taken approximately 20 cm above the soil surface</tissue>
    </source>
</reference>
<name>A0A0A9EH42_ARUDO</name>
<organism evidence="1">
    <name type="scientific">Arundo donax</name>
    <name type="common">Giant reed</name>
    <name type="synonym">Donax arundinaceus</name>
    <dbReference type="NCBI Taxonomy" id="35708"/>
    <lineage>
        <taxon>Eukaryota</taxon>
        <taxon>Viridiplantae</taxon>
        <taxon>Streptophyta</taxon>
        <taxon>Embryophyta</taxon>
        <taxon>Tracheophyta</taxon>
        <taxon>Spermatophyta</taxon>
        <taxon>Magnoliopsida</taxon>
        <taxon>Liliopsida</taxon>
        <taxon>Poales</taxon>
        <taxon>Poaceae</taxon>
        <taxon>PACMAD clade</taxon>
        <taxon>Arundinoideae</taxon>
        <taxon>Arundineae</taxon>
        <taxon>Arundo</taxon>
    </lineage>
</organism>
<proteinExistence type="predicted"/>
<reference evidence="1" key="2">
    <citation type="journal article" date="2015" name="Data Brief">
        <title>Shoot transcriptome of the giant reed, Arundo donax.</title>
        <authorList>
            <person name="Barrero R.A."/>
            <person name="Guerrero F.D."/>
            <person name="Moolhuijzen P."/>
            <person name="Goolsby J.A."/>
            <person name="Tidwell J."/>
            <person name="Bellgard S.E."/>
            <person name="Bellgard M.I."/>
        </authorList>
    </citation>
    <scope>NUCLEOTIDE SEQUENCE</scope>
    <source>
        <tissue evidence="1">Shoot tissue taken approximately 20 cm above the soil surface</tissue>
    </source>
</reference>
<accession>A0A0A9EH42</accession>
<sequence>MRSQALWSSQYMDPQLDLPMEAACMGLSILFPLQTHSTRLANSLTAISTEQIFGCAMPFSKDFLMVPRSYKKRALRWLLMRGAMMSRQ</sequence>